<dbReference type="RefSeq" id="WP_075540591.1">
    <property type="nucleotide sequence ID" value="NZ_CP053844.1"/>
</dbReference>
<evidence type="ECO:0000313" key="1">
    <source>
        <dbReference type="EMBL" id="CZE49334.1"/>
    </source>
</evidence>
<accession>A0A128EKC2</accession>
<evidence type="ECO:0000313" key="2">
    <source>
        <dbReference type="Proteomes" id="UP000069632"/>
    </source>
</evidence>
<gene>
    <name evidence="1" type="ORF">ERS672216_01870</name>
</gene>
<dbReference type="AlphaFoldDB" id="A0A128EKC2"/>
<proteinExistence type="predicted"/>
<name>A0A128EKC2_9BACT</name>
<dbReference type="Proteomes" id="UP000069632">
    <property type="component" value="Unassembled WGS sequence"/>
</dbReference>
<organism evidence="1 2">
    <name type="scientific">Campylobacter geochelonis</name>
    <dbReference type="NCBI Taxonomy" id="1780362"/>
    <lineage>
        <taxon>Bacteria</taxon>
        <taxon>Pseudomonadati</taxon>
        <taxon>Campylobacterota</taxon>
        <taxon>Epsilonproteobacteria</taxon>
        <taxon>Campylobacterales</taxon>
        <taxon>Campylobacteraceae</taxon>
        <taxon>Campylobacter</taxon>
    </lineage>
</organism>
<dbReference type="EMBL" id="FIZP01000018">
    <property type="protein sequence ID" value="CZE49334.1"/>
    <property type="molecule type" value="Genomic_DNA"/>
</dbReference>
<dbReference type="OrthoDB" id="5364972at2"/>
<sequence length="253" mass="30429">MKFIYKLLLFLFILSFLYYNTYLSEQDRLSIKNKYNPFLHDAIVFKNCLDKKFSSDLRIIDKYTMPPKFYFIEENPTVYEIIKALQYIMDDKYSPKIDISIKEYKNTQNVTIQRKFITTTIELFDVLNDFYTVVASTKDIIKFKDDKGHIVPIYAELPLNQAFIIIDTERNIKIYGIDSFLYNKKNIYIKEINLKDKYYNMESYVIKNADKKLSFKSTDFDDFNRSINAYIKKMGIGEKHILKFLKEYKYECR</sequence>
<keyword evidence="2" id="KW-1185">Reference proteome</keyword>
<reference evidence="1 2" key="1">
    <citation type="submission" date="2016-02" db="EMBL/GenBank/DDBJ databases">
        <authorList>
            <consortium name="Pathogen Informatics"/>
        </authorList>
    </citation>
    <scope>NUCLEOTIDE SEQUENCE [LARGE SCALE GENOMIC DNA]</scope>
    <source>
        <strain evidence="1 2">RC20</strain>
    </source>
</reference>
<protein>
    <submittedName>
        <fullName evidence="1">Uncharacterized protein</fullName>
    </submittedName>
</protein>